<proteinExistence type="predicted"/>
<comment type="caution">
    <text evidence="2">The sequence shown here is derived from an EMBL/GenBank/DDBJ whole genome shotgun (WGS) entry which is preliminary data.</text>
</comment>
<evidence type="ECO:0000313" key="3">
    <source>
        <dbReference type="Proteomes" id="UP000198211"/>
    </source>
</evidence>
<accession>A0A225VS13</accession>
<reference evidence="3" key="1">
    <citation type="submission" date="2017-03" db="EMBL/GenBank/DDBJ databases">
        <title>Phytopthora megakarya and P. palmivora, two closely related causual agents of cacao black pod achieved similar genome size and gene model numbers by different mechanisms.</title>
        <authorList>
            <person name="Ali S."/>
            <person name="Shao J."/>
            <person name="Larry D.J."/>
            <person name="Kronmiller B."/>
            <person name="Shen D."/>
            <person name="Strem M.D."/>
            <person name="Melnick R.L."/>
            <person name="Guiltinan M.J."/>
            <person name="Tyler B.M."/>
            <person name="Meinhardt L.W."/>
            <person name="Bailey B.A."/>
        </authorList>
    </citation>
    <scope>NUCLEOTIDE SEQUENCE [LARGE SCALE GENOMIC DNA]</scope>
    <source>
        <strain evidence="3">zdho120</strain>
    </source>
</reference>
<dbReference type="Proteomes" id="UP000198211">
    <property type="component" value="Unassembled WGS sequence"/>
</dbReference>
<sequence length="65" mass="7313">MSKDPQGSGFVVGNSRSKTVRKKMKAPEYEDDRNQDGSPGQRSEIQDPVSEPTQIWQAAYRINTD</sequence>
<dbReference type="EMBL" id="NBNE01003191">
    <property type="protein sequence ID" value="OWZ08331.1"/>
    <property type="molecule type" value="Genomic_DNA"/>
</dbReference>
<organism evidence="2 3">
    <name type="scientific">Phytophthora megakarya</name>
    <dbReference type="NCBI Taxonomy" id="4795"/>
    <lineage>
        <taxon>Eukaryota</taxon>
        <taxon>Sar</taxon>
        <taxon>Stramenopiles</taxon>
        <taxon>Oomycota</taxon>
        <taxon>Peronosporomycetes</taxon>
        <taxon>Peronosporales</taxon>
        <taxon>Peronosporaceae</taxon>
        <taxon>Phytophthora</taxon>
    </lineage>
</organism>
<feature type="region of interest" description="Disordered" evidence="1">
    <location>
        <begin position="1"/>
        <end position="55"/>
    </location>
</feature>
<evidence type="ECO:0000313" key="2">
    <source>
        <dbReference type="EMBL" id="OWZ08331.1"/>
    </source>
</evidence>
<keyword evidence="3" id="KW-1185">Reference proteome</keyword>
<name>A0A225VS13_9STRA</name>
<gene>
    <name evidence="2" type="ORF">PHMEG_00019147</name>
</gene>
<dbReference type="AlphaFoldDB" id="A0A225VS13"/>
<protein>
    <submittedName>
        <fullName evidence="2">Uncharacterized protein</fullName>
    </submittedName>
</protein>
<evidence type="ECO:0000256" key="1">
    <source>
        <dbReference type="SAM" id="MobiDB-lite"/>
    </source>
</evidence>
<feature type="compositionally biased region" description="Basic and acidic residues" evidence="1">
    <location>
        <begin position="25"/>
        <end position="35"/>
    </location>
</feature>